<accession>A0A7X2S605</accession>
<feature type="active site" evidence="4 5">
    <location>
        <position position="231"/>
    </location>
</feature>
<dbReference type="GO" id="GO:0006081">
    <property type="term" value="P:aldehyde metabolic process"/>
    <property type="evidence" value="ECO:0007669"/>
    <property type="project" value="InterPro"/>
</dbReference>
<evidence type="ECO:0000256" key="4">
    <source>
        <dbReference type="PIRSR" id="PIRSR036492-1"/>
    </source>
</evidence>
<comment type="caution">
    <text evidence="8">The sequence shown here is derived from an EMBL/GenBank/DDBJ whole genome shotgun (WGS) entry which is preliminary data.</text>
</comment>
<name>A0A7X2S605_9BACI</name>
<evidence type="ECO:0000256" key="6">
    <source>
        <dbReference type="RuleBase" id="RU003345"/>
    </source>
</evidence>
<dbReference type="RefSeq" id="WP_155112826.1">
    <property type="nucleotide sequence ID" value="NZ_WMIB01000013.1"/>
</dbReference>
<evidence type="ECO:0000256" key="2">
    <source>
        <dbReference type="ARBA" id="ARBA00023002"/>
    </source>
</evidence>
<evidence type="ECO:0000256" key="1">
    <source>
        <dbReference type="ARBA" id="ARBA00009986"/>
    </source>
</evidence>
<evidence type="ECO:0000313" key="8">
    <source>
        <dbReference type="EMBL" id="MTH54309.1"/>
    </source>
</evidence>
<keyword evidence="9" id="KW-1185">Reference proteome</keyword>
<sequence length="508" mass="56374">MLKAINPATGKQIKEIEEVQLSQAGELYQKAEQAQKLWNAKPVKERLEYFKALRLLMASKLESLTTILHADTGKPKPEALATDIVPVLDFIQHLEKTAESALSKQNKPTTMMFWGKKSYIEYMARGTILIISPWNYPLQLAMVPVLSALAGGNAAVLKPSEVTPLTGKLIELLFKEAGFPPHLVQVAQGGKELGEALVKEKPDYIFFTGSVKTGKVIQEQAAKDLIPTTLELGGKDPLIVFEDANLDRAAKAAVWGSFTNSGQVCMSTERVYVQRSVYPSFVRKVQELTVSLKQGSSLNDDIGTMTDPRQIQTVREHVADALNNGAKLMAGNLPEEMEEDSMYIRPILLIDVKQDMKIMQEETFGPVMPIMPFDTEEEAVELANGTIYGLNASVWSSDLERAERVVSRIVTGNASVNDVMLTVMNPNLPFGGVKQSGIGSYHGENGIRIFCHEKSVMTDPGKKGTEIQWFPYRGKYKPFKALFQTVYGTEKNWKQAAQAFRTIMKHSK</sequence>
<dbReference type="AlphaFoldDB" id="A0A7X2S605"/>
<gene>
    <name evidence="8" type="ORF">GKZ89_12935</name>
</gene>
<dbReference type="Gene3D" id="3.40.309.10">
    <property type="entry name" value="Aldehyde Dehydrogenase, Chain A, domain 2"/>
    <property type="match status" value="1"/>
</dbReference>
<dbReference type="InterPro" id="IPR012394">
    <property type="entry name" value="Aldehyde_DH_NAD(P)"/>
</dbReference>
<dbReference type="OrthoDB" id="9762913at2"/>
<reference evidence="8 9" key="1">
    <citation type="journal article" date="2017" name="Int. J. Syst. Evol. Microbiol.">
        <title>Bacillus mangrovi sp. nov., isolated from a sediment sample from a mangrove forest.</title>
        <authorList>
            <person name="Gupta V."/>
            <person name="Singh P.K."/>
            <person name="Korpole S."/>
            <person name="Tanuku N.R.S."/>
            <person name="Pinnaka A.K."/>
        </authorList>
    </citation>
    <scope>NUCLEOTIDE SEQUENCE [LARGE SCALE GENOMIC DNA]</scope>
    <source>
        <strain evidence="8 9">KCTC 33872</strain>
    </source>
</reference>
<dbReference type="InterPro" id="IPR016161">
    <property type="entry name" value="Ald_DH/histidinol_DH"/>
</dbReference>
<dbReference type="InterPro" id="IPR029510">
    <property type="entry name" value="Ald_DH_CS_GLU"/>
</dbReference>
<evidence type="ECO:0000256" key="5">
    <source>
        <dbReference type="PROSITE-ProRule" id="PRU10007"/>
    </source>
</evidence>
<protein>
    <recommendedName>
        <fullName evidence="3">Aldehyde dehydrogenase</fullName>
    </recommendedName>
</protein>
<dbReference type="CDD" id="cd07099">
    <property type="entry name" value="ALDH_DDALDH"/>
    <property type="match status" value="1"/>
</dbReference>
<evidence type="ECO:0000259" key="7">
    <source>
        <dbReference type="Pfam" id="PF00171"/>
    </source>
</evidence>
<dbReference type="InterPro" id="IPR015590">
    <property type="entry name" value="Aldehyde_DH_dom"/>
</dbReference>
<proteinExistence type="inferred from homology"/>
<dbReference type="InterPro" id="IPR016162">
    <property type="entry name" value="Ald_DH_N"/>
</dbReference>
<feature type="active site" evidence="4">
    <location>
        <position position="265"/>
    </location>
</feature>
<dbReference type="InterPro" id="IPR016163">
    <property type="entry name" value="Ald_DH_C"/>
</dbReference>
<dbReference type="SUPFAM" id="SSF53720">
    <property type="entry name" value="ALDH-like"/>
    <property type="match status" value="1"/>
</dbReference>
<evidence type="ECO:0000313" key="9">
    <source>
        <dbReference type="Proteomes" id="UP000434639"/>
    </source>
</evidence>
<feature type="domain" description="Aldehyde dehydrogenase" evidence="7">
    <location>
        <begin position="3"/>
        <end position="456"/>
    </location>
</feature>
<dbReference type="GO" id="GO:0016620">
    <property type="term" value="F:oxidoreductase activity, acting on the aldehyde or oxo group of donors, NAD or NADP as acceptor"/>
    <property type="evidence" value="ECO:0007669"/>
    <property type="project" value="InterPro"/>
</dbReference>
<dbReference type="PANTHER" id="PTHR11699">
    <property type="entry name" value="ALDEHYDE DEHYDROGENASE-RELATED"/>
    <property type="match status" value="1"/>
</dbReference>
<organism evidence="8 9">
    <name type="scientific">Metabacillus mangrovi</name>
    <dbReference type="NCBI Taxonomy" id="1491830"/>
    <lineage>
        <taxon>Bacteria</taxon>
        <taxon>Bacillati</taxon>
        <taxon>Bacillota</taxon>
        <taxon>Bacilli</taxon>
        <taxon>Bacillales</taxon>
        <taxon>Bacillaceae</taxon>
        <taxon>Metabacillus</taxon>
    </lineage>
</organism>
<comment type="similarity">
    <text evidence="1 3 6">Belongs to the aldehyde dehydrogenase family.</text>
</comment>
<keyword evidence="2 3" id="KW-0560">Oxidoreductase</keyword>
<dbReference type="FunFam" id="3.40.309.10:FF:000009">
    <property type="entry name" value="Aldehyde dehydrogenase A"/>
    <property type="match status" value="1"/>
</dbReference>
<dbReference type="EMBL" id="WMIB01000013">
    <property type="protein sequence ID" value="MTH54309.1"/>
    <property type="molecule type" value="Genomic_DNA"/>
</dbReference>
<dbReference type="PROSITE" id="PS00687">
    <property type="entry name" value="ALDEHYDE_DEHYDR_GLU"/>
    <property type="match status" value="1"/>
</dbReference>
<dbReference type="PIRSF" id="PIRSF036492">
    <property type="entry name" value="ALDH"/>
    <property type="match status" value="1"/>
</dbReference>
<dbReference type="Pfam" id="PF00171">
    <property type="entry name" value="Aldedh"/>
    <property type="match status" value="1"/>
</dbReference>
<dbReference type="Gene3D" id="3.40.605.10">
    <property type="entry name" value="Aldehyde Dehydrogenase, Chain A, domain 1"/>
    <property type="match status" value="1"/>
</dbReference>
<dbReference type="Proteomes" id="UP000434639">
    <property type="component" value="Unassembled WGS sequence"/>
</dbReference>
<evidence type="ECO:0000256" key="3">
    <source>
        <dbReference type="PIRNR" id="PIRNR036492"/>
    </source>
</evidence>